<dbReference type="PROSITE" id="PS50035">
    <property type="entry name" value="PLD"/>
    <property type="match status" value="1"/>
</dbReference>
<evidence type="ECO:0000313" key="3">
    <source>
        <dbReference type="Proteomes" id="UP000178943"/>
    </source>
</evidence>
<dbReference type="CDD" id="cd00138">
    <property type="entry name" value="PLDc_SF"/>
    <property type="match status" value="1"/>
</dbReference>
<dbReference type="GO" id="GO:0006793">
    <property type="term" value="P:phosphorus metabolic process"/>
    <property type="evidence" value="ECO:0007669"/>
    <property type="project" value="UniProtKB-ARBA"/>
</dbReference>
<dbReference type="Proteomes" id="UP000178943">
    <property type="component" value="Unassembled WGS sequence"/>
</dbReference>
<sequence>METNSTSSIELITDDEIYRRVLLEQVPGARKFLWIATADIKDLHVARGKKMIPFLKVLSELIEQGVGIRLIHAKEPGPVFRRDFDLYPNLIDGLERMLCPRTHFKCIIVDGVFAYMGSANLTGAGMGAKSVRTRNFESGLITTNPELIAQIMAQFDTVWMGEYCTDCRRKKFCTE</sequence>
<evidence type="ECO:0000313" key="2">
    <source>
        <dbReference type="EMBL" id="OGF68151.1"/>
    </source>
</evidence>
<dbReference type="InterPro" id="IPR001736">
    <property type="entry name" value="PLipase_D/transphosphatidylase"/>
</dbReference>
<dbReference type="InterPro" id="IPR025202">
    <property type="entry name" value="PLD-like_dom"/>
</dbReference>
<evidence type="ECO:0000259" key="1">
    <source>
        <dbReference type="PROSITE" id="PS50035"/>
    </source>
</evidence>
<name>A0A1F5VYM1_9BACT</name>
<comment type="caution">
    <text evidence="2">The sequence shown here is derived from an EMBL/GenBank/DDBJ whole genome shotgun (WGS) entry which is preliminary data.</text>
</comment>
<dbReference type="Pfam" id="PF13091">
    <property type="entry name" value="PLDc_2"/>
    <property type="match status" value="1"/>
</dbReference>
<dbReference type="GO" id="GO:0003824">
    <property type="term" value="F:catalytic activity"/>
    <property type="evidence" value="ECO:0007669"/>
    <property type="project" value="InterPro"/>
</dbReference>
<dbReference type="STRING" id="1817863.A2Y62_19590"/>
<organism evidence="2 3">
    <name type="scientific">Candidatus Fischerbacteria bacterium RBG_13_37_8</name>
    <dbReference type="NCBI Taxonomy" id="1817863"/>
    <lineage>
        <taxon>Bacteria</taxon>
        <taxon>Candidatus Fischeribacteriota</taxon>
    </lineage>
</organism>
<dbReference type="EMBL" id="MFGW01000016">
    <property type="protein sequence ID" value="OGF68151.1"/>
    <property type="molecule type" value="Genomic_DNA"/>
</dbReference>
<dbReference type="Gene3D" id="3.30.870.10">
    <property type="entry name" value="Endonuclease Chain A"/>
    <property type="match status" value="1"/>
</dbReference>
<proteinExistence type="predicted"/>
<reference evidence="2 3" key="1">
    <citation type="journal article" date="2016" name="Nat. Commun.">
        <title>Thousands of microbial genomes shed light on interconnected biogeochemical processes in an aquifer system.</title>
        <authorList>
            <person name="Anantharaman K."/>
            <person name="Brown C.T."/>
            <person name="Hug L.A."/>
            <person name="Sharon I."/>
            <person name="Castelle C.J."/>
            <person name="Probst A.J."/>
            <person name="Thomas B.C."/>
            <person name="Singh A."/>
            <person name="Wilkins M.J."/>
            <person name="Karaoz U."/>
            <person name="Brodie E.L."/>
            <person name="Williams K.H."/>
            <person name="Hubbard S.S."/>
            <person name="Banfield J.F."/>
        </authorList>
    </citation>
    <scope>NUCLEOTIDE SEQUENCE [LARGE SCALE GENOMIC DNA]</scope>
</reference>
<protein>
    <recommendedName>
        <fullName evidence="1">PLD phosphodiesterase domain-containing protein</fullName>
    </recommendedName>
</protein>
<dbReference type="SUPFAM" id="SSF56024">
    <property type="entry name" value="Phospholipase D/nuclease"/>
    <property type="match status" value="1"/>
</dbReference>
<gene>
    <name evidence="2" type="ORF">A2Y62_19590</name>
</gene>
<accession>A0A1F5VYM1</accession>
<dbReference type="AlphaFoldDB" id="A0A1F5VYM1"/>
<feature type="domain" description="PLD phosphodiesterase" evidence="1">
    <location>
        <begin position="103"/>
        <end position="125"/>
    </location>
</feature>